<evidence type="ECO:0000313" key="2">
    <source>
        <dbReference type="Proteomes" id="UP000018849"/>
    </source>
</evidence>
<dbReference type="EMBL" id="AOKF01003948">
    <property type="protein sequence ID" value="EPN29888.1"/>
    <property type="molecule type" value="Genomic_DNA"/>
</dbReference>
<protein>
    <submittedName>
        <fullName evidence="1">Uncharacterized protein</fullName>
    </submittedName>
</protein>
<accession>A0A656JIN0</accession>
<organism evidence="1 2">
    <name type="scientific">Pseudomonas syringae pv. actinidiae ICMP 19096</name>
    <dbReference type="NCBI Taxonomy" id="1194405"/>
    <lineage>
        <taxon>Bacteria</taxon>
        <taxon>Pseudomonadati</taxon>
        <taxon>Pseudomonadota</taxon>
        <taxon>Gammaproteobacteria</taxon>
        <taxon>Pseudomonadales</taxon>
        <taxon>Pseudomonadaceae</taxon>
        <taxon>Pseudomonas</taxon>
        <taxon>Pseudomonas syringae</taxon>
    </lineage>
</organism>
<proteinExistence type="predicted"/>
<comment type="caution">
    <text evidence="1">The sequence shown here is derived from an EMBL/GenBank/DDBJ whole genome shotgun (WGS) entry which is preliminary data.</text>
</comment>
<name>A0A656JIN0_PSESF</name>
<reference evidence="1 2" key="1">
    <citation type="journal article" date="2013" name="PLoS Pathog.">
        <title>Genomic analysis of the Kiwifruit pathogen Pseudomonas syringae pv. actinidiae provides insight into the origins of an emergent plant disease.</title>
        <authorList>
            <person name="McCann H.C."/>
            <person name="Rikkerink E.H."/>
            <person name="Bertels F."/>
            <person name="Fiers M."/>
            <person name="Lu A."/>
            <person name="Rees-George J."/>
            <person name="Andersen M.T."/>
            <person name="Gleave A.P."/>
            <person name="Haubold B."/>
            <person name="Wohlers M.W."/>
            <person name="Guttman D.S."/>
            <person name="Wang P.W."/>
            <person name="Straub C."/>
            <person name="Vanneste J.L."/>
            <person name="Rainey P.B."/>
            <person name="Templeton M.D."/>
        </authorList>
    </citation>
    <scope>NUCLEOTIDE SEQUENCE [LARGE SCALE GENOMIC DNA]</scope>
    <source>
        <strain evidence="1 2">ICMP 19096</strain>
    </source>
</reference>
<dbReference type="Proteomes" id="UP000018849">
    <property type="component" value="Unassembled WGS sequence"/>
</dbReference>
<evidence type="ECO:0000313" key="1">
    <source>
        <dbReference type="EMBL" id="EPN29888.1"/>
    </source>
</evidence>
<gene>
    <name evidence="1" type="ORF">A245_46418</name>
</gene>
<dbReference type="AlphaFoldDB" id="A0A656JIN0"/>
<sequence length="68" mass="7717">MDQQAHIIALETLVISLIKENAVSPDFRWEAVFENAHRSLAEKHKSNGSLEQALATNFLKKLKQQMTP</sequence>